<comment type="similarity">
    <text evidence="1">Belongs to the ClpX chaperone family. HslU subfamily.</text>
</comment>
<comment type="caution">
    <text evidence="9">The sequence shown here is derived from an EMBL/GenBank/DDBJ whole genome shotgun (WGS) entry which is preliminary data.</text>
</comment>
<dbReference type="InterPro" id="IPR019489">
    <property type="entry name" value="Clp_ATPase_C"/>
</dbReference>
<protein>
    <submittedName>
        <fullName evidence="9">Uncharacterized protein</fullName>
    </submittedName>
</protein>
<name>A0A8J5XEZ9_DIALT</name>
<dbReference type="GO" id="GO:0009376">
    <property type="term" value="C:HslUV protease complex"/>
    <property type="evidence" value="ECO:0007669"/>
    <property type="project" value="InterPro"/>
</dbReference>
<evidence type="ECO:0000256" key="2">
    <source>
        <dbReference type="ARBA" id="ARBA00022490"/>
    </source>
</evidence>
<gene>
    <name evidence="9" type="ORF">KFE25_012834</name>
</gene>
<dbReference type="InterPro" id="IPR050052">
    <property type="entry name" value="ATP-dep_Clp_protease_ClpX"/>
</dbReference>
<keyword evidence="3" id="KW-0547">Nucleotide-binding</keyword>
<keyword evidence="5" id="KW-0143">Chaperone</keyword>
<reference evidence="9" key="1">
    <citation type="submission" date="2021-05" db="EMBL/GenBank/DDBJ databases">
        <title>The genome of the haptophyte Pavlova lutheri (Diacronema luteri, Pavlovales) - a model for lipid biosynthesis in eukaryotic algae.</title>
        <authorList>
            <person name="Hulatt C.J."/>
            <person name="Posewitz M.C."/>
        </authorList>
    </citation>
    <scope>NUCLEOTIDE SEQUENCE</scope>
    <source>
        <strain evidence="9">NIVA-4/92</strain>
    </source>
</reference>
<evidence type="ECO:0000256" key="5">
    <source>
        <dbReference type="ARBA" id="ARBA00023186"/>
    </source>
</evidence>
<evidence type="ECO:0000256" key="6">
    <source>
        <dbReference type="SAM" id="MobiDB-lite"/>
    </source>
</evidence>
<keyword evidence="4" id="KW-0067">ATP-binding</keyword>
<dbReference type="Pfam" id="PF07724">
    <property type="entry name" value="AAA_2"/>
    <property type="match status" value="1"/>
</dbReference>
<dbReference type="SUPFAM" id="SSF52540">
    <property type="entry name" value="P-loop containing nucleoside triphosphate hydrolases"/>
    <property type="match status" value="1"/>
</dbReference>
<evidence type="ECO:0000259" key="7">
    <source>
        <dbReference type="SMART" id="SM00382"/>
    </source>
</evidence>
<dbReference type="NCBIfam" id="NF003544">
    <property type="entry name" value="PRK05201.1"/>
    <property type="match status" value="1"/>
</dbReference>
<evidence type="ECO:0000259" key="8">
    <source>
        <dbReference type="SMART" id="SM01086"/>
    </source>
</evidence>
<dbReference type="PANTHER" id="PTHR48102:SF3">
    <property type="entry name" value="ATP-DEPENDENT PROTEASE ATPASE SUBUNIT HSLU"/>
    <property type="match status" value="1"/>
</dbReference>
<dbReference type="SMART" id="SM00382">
    <property type="entry name" value="AAA"/>
    <property type="match status" value="1"/>
</dbReference>
<evidence type="ECO:0000313" key="9">
    <source>
        <dbReference type="EMBL" id="KAG8459499.1"/>
    </source>
</evidence>
<dbReference type="NCBIfam" id="TIGR00390">
    <property type="entry name" value="hslU"/>
    <property type="match status" value="1"/>
</dbReference>
<proteinExistence type="inferred from homology"/>
<dbReference type="InterPro" id="IPR004491">
    <property type="entry name" value="HslU"/>
</dbReference>
<evidence type="ECO:0000256" key="4">
    <source>
        <dbReference type="ARBA" id="ARBA00022840"/>
    </source>
</evidence>
<dbReference type="PANTHER" id="PTHR48102">
    <property type="entry name" value="ATP-DEPENDENT CLP PROTEASE ATP-BINDING SUBUNIT CLPX-LIKE, MITOCHONDRIAL-RELATED"/>
    <property type="match status" value="1"/>
</dbReference>
<dbReference type="GO" id="GO:0008233">
    <property type="term" value="F:peptidase activity"/>
    <property type="evidence" value="ECO:0007669"/>
    <property type="project" value="InterPro"/>
</dbReference>
<dbReference type="FunFam" id="3.40.50.300:FF:000213">
    <property type="entry name" value="ATP-dependent protease ATPase subunit HslU"/>
    <property type="match status" value="2"/>
</dbReference>
<organism evidence="9 10">
    <name type="scientific">Diacronema lutheri</name>
    <name type="common">Unicellular marine alga</name>
    <name type="synonym">Monochrysis lutheri</name>
    <dbReference type="NCBI Taxonomy" id="2081491"/>
    <lineage>
        <taxon>Eukaryota</taxon>
        <taxon>Haptista</taxon>
        <taxon>Haptophyta</taxon>
        <taxon>Pavlovophyceae</taxon>
        <taxon>Pavlovales</taxon>
        <taxon>Pavlovaceae</taxon>
        <taxon>Diacronema</taxon>
    </lineage>
</organism>
<dbReference type="Pfam" id="PF00004">
    <property type="entry name" value="AAA"/>
    <property type="match status" value="1"/>
</dbReference>
<dbReference type="GO" id="GO:0005524">
    <property type="term" value="F:ATP binding"/>
    <property type="evidence" value="ECO:0007669"/>
    <property type="project" value="UniProtKB-KW"/>
</dbReference>
<keyword evidence="2" id="KW-0963">Cytoplasm</keyword>
<sequence length="497" mass="55233">MLAGSSRLWRAAARVRAPTRAGGARLHSSEATQRVAPAIPPVPDVPPAEDEPERDEALKPNEVVAQLDRYIIGQAEAKKATAIAIRNRWRRQQVSGALRDEITPKNILMIGPTGVGKTEIARRMAKMIGAPFIKVEATKFTEVGFVGRDVEQIIRDLMDSALIMARARRTVRAKLVEKKRAEIALKVEEKILDQLVGENSTTNRDSFRALLRQGLLDTRTIDVEVPEPRRSSQLDPNSGGGNAQPMNEIILRFDKLLQQGGRRAERRQMTIADARPILEEVFSDKVISEEEVKRVALHAVEQEGIVFIDEIDKICSRQEYRGSADASSEGVQRDLLPLIEGSTVSTKHGNINTDHILFVCSGAFHQCRPSDLLAELQGRLPIRVELKQLTEADLYRILTEPETSLIRQQIALMETEAVQLTFGDDALKAIAQIAAQVNREVENIGARRLNTIIERVMEDISFSACERAGTAVHVDAAYVESQVSELIVKTDLSRFIL</sequence>
<feature type="domain" description="Clp ATPase C-terminal" evidence="8">
    <location>
        <begin position="389"/>
        <end position="488"/>
    </location>
</feature>
<dbReference type="GO" id="GO:0051603">
    <property type="term" value="P:proteolysis involved in protein catabolic process"/>
    <property type="evidence" value="ECO:0007669"/>
    <property type="project" value="TreeGrafter"/>
</dbReference>
<dbReference type="InterPro" id="IPR003959">
    <property type="entry name" value="ATPase_AAA_core"/>
</dbReference>
<dbReference type="Gene3D" id="3.40.50.300">
    <property type="entry name" value="P-loop containing nucleotide triphosphate hydrolases"/>
    <property type="match status" value="2"/>
</dbReference>
<dbReference type="GO" id="GO:0016887">
    <property type="term" value="F:ATP hydrolysis activity"/>
    <property type="evidence" value="ECO:0007669"/>
    <property type="project" value="InterPro"/>
</dbReference>
<dbReference type="SMART" id="SM01086">
    <property type="entry name" value="ClpB_D2-small"/>
    <property type="match status" value="1"/>
</dbReference>
<dbReference type="Proteomes" id="UP000751190">
    <property type="component" value="Unassembled WGS sequence"/>
</dbReference>
<evidence type="ECO:0000313" key="10">
    <source>
        <dbReference type="Proteomes" id="UP000751190"/>
    </source>
</evidence>
<keyword evidence="10" id="KW-1185">Reference proteome</keyword>
<feature type="domain" description="AAA+ ATPase" evidence="7">
    <location>
        <begin position="103"/>
        <end position="390"/>
    </location>
</feature>
<dbReference type="Gene3D" id="1.10.8.60">
    <property type="match status" value="1"/>
</dbReference>
<feature type="region of interest" description="Disordered" evidence="6">
    <location>
        <begin position="18"/>
        <end position="59"/>
    </location>
</feature>
<accession>A0A8J5XEZ9</accession>
<evidence type="ECO:0000256" key="3">
    <source>
        <dbReference type="ARBA" id="ARBA00022741"/>
    </source>
</evidence>
<dbReference type="AlphaFoldDB" id="A0A8J5XEZ9"/>
<dbReference type="OrthoDB" id="1721884at2759"/>
<evidence type="ECO:0000256" key="1">
    <source>
        <dbReference type="ARBA" id="ARBA00009771"/>
    </source>
</evidence>
<dbReference type="InterPro" id="IPR003593">
    <property type="entry name" value="AAA+_ATPase"/>
</dbReference>
<dbReference type="InterPro" id="IPR027417">
    <property type="entry name" value="P-loop_NTPase"/>
</dbReference>
<dbReference type="OMA" id="YGMIKTD"/>
<dbReference type="EMBL" id="JAGTXO010000040">
    <property type="protein sequence ID" value="KAG8459499.1"/>
    <property type="molecule type" value="Genomic_DNA"/>
</dbReference>